<reference evidence="2 3" key="1">
    <citation type="submission" date="2015-07" db="EMBL/GenBank/DDBJ databases">
        <title>The genome of Melipona quadrifasciata.</title>
        <authorList>
            <person name="Pan H."/>
            <person name="Kapheim K."/>
        </authorList>
    </citation>
    <scope>NUCLEOTIDE SEQUENCE [LARGE SCALE GENOMIC DNA]</scope>
    <source>
        <strain evidence="2">0111107301</strain>
        <tissue evidence="2">Whole body</tissue>
    </source>
</reference>
<keyword evidence="3" id="KW-1185">Reference proteome</keyword>
<evidence type="ECO:0000313" key="3">
    <source>
        <dbReference type="Proteomes" id="UP000053105"/>
    </source>
</evidence>
<gene>
    <name evidence="2" type="ORF">WN51_00809</name>
</gene>
<proteinExistence type="predicted"/>
<protein>
    <submittedName>
        <fullName evidence="2">Uncharacterized protein</fullName>
    </submittedName>
</protein>
<sequence>MFVVANRRGREKHFDFPEVGISERVLKREYKAKSHAKCWYDGDIYLIYDSTFKYRLYQANNKLIESHQKDKEKEEEDGAGQEKLNDEANK</sequence>
<dbReference type="AlphaFoldDB" id="A0A0N0BKP5"/>
<organism evidence="2 3">
    <name type="scientific">Melipona quadrifasciata</name>
    <dbReference type="NCBI Taxonomy" id="166423"/>
    <lineage>
        <taxon>Eukaryota</taxon>
        <taxon>Metazoa</taxon>
        <taxon>Ecdysozoa</taxon>
        <taxon>Arthropoda</taxon>
        <taxon>Hexapoda</taxon>
        <taxon>Insecta</taxon>
        <taxon>Pterygota</taxon>
        <taxon>Neoptera</taxon>
        <taxon>Endopterygota</taxon>
        <taxon>Hymenoptera</taxon>
        <taxon>Apocrita</taxon>
        <taxon>Aculeata</taxon>
        <taxon>Apoidea</taxon>
        <taxon>Anthophila</taxon>
        <taxon>Apidae</taxon>
        <taxon>Melipona</taxon>
    </lineage>
</organism>
<accession>A0A0N0BKP5</accession>
<feature type="region of interest" description="Disordered" evidence="1">
    <location>
        <begin position="66"/>
        <end position="90"/>
    </location>
</feature>
<name>A0A0N0BKP5_9HYME</name>
<dbReference type="EMBL" id="KQ435694">
    <property type="protein sequence ID" value="KOX80892.1"/>
    <property type="molecule type" value="Genomic_DNA"/>
</dbReference>
<evidence type="ECO:0000313" key="2">
    <source>
        <dbReference type="EMBL" id="KOX80892.1"/>
    </source>
</evidence>
<evidence type="ECO:0000256" key="1">
    <source>
        <dbReference type="SAM" id="MobiDB-lite"/>
    </source>
</evidence>
<dbReference type="Proteomes" id="UP000053105">
    <property type="component" value="Unassembled WGS sequence"/>
</dbReference>